<proteinExistence type="predicted"/>
<dbReference type="Proteomes" id="UP000483820">
    <property type="component" value="Chromosome X"/>
</dbReference>
<organism evidence="1 2">
    <name type="scientific">Caenorhabditis remanei</name>
    <name type="common">Caenorhabditis vulgaris</name>
    <dbReference type="NCBI Taxonomy" id="31234"/>
    <lineage>
        <taxon>Eukaryota</taxon>
        <taxon>Metazoa</taxon>
        <taxon>Ecdysozoa</taxon>
        <taxon>Nematoda</taxon>
        <taxon>Chromadorea</taxon>
        <taxon>Rhabditida</taxon>
        <taxon>Rhabditina</taxon>
        <taxon>Rhabditomorpha</taxon>
        <taxon>Rhabditoidea</taxon>
        <taxon>Rhabditidae</taxon>
        <taxon>Peloderinae</taxon>
        <taxon>Caenorhabditis</taxon>
    </lineage>
</organism>
<dbReference type="GeneID" id="78777670"/>
<dbReference type="EMBL" id="WUAV01000006">
    <property type="protein sequence ID" value="KAF1746927.1"/>
    <property type="molecule type" value="Genomic_DNA"/>
</dbReference>
<evidence type="ECO:0000313" key="1">
    <source>
        <dbReference type="EMBL" id="KAF1746927.1"/>
    </source>
</evidence>
<reference evidence="1 2" key="1">
    <citation type="submission" date="2019-12" db="EMBL/GenBank/DDBJ databases">
        <title>Chromosome-level assembly of the Caenorhabditis remanei genome.</title>
        <authorList>
            <person name="Teterina A.A."/>
            <person name="Willis J.H."/>
            <person name="Phillips P.C."/>
        </authorList>
    </citation>
    <scope>NUCLEOTIDE SEQUENCE [LARGE SCALE GENOMIC DNA]</scope>
    <source>
        <strain evidence="1 2">PX506</strain>
        <tissue evidence="1">Whole organism</tissue>
    </source>
</reference>
<gene>
    <name evidence="1" type="ORF">GCK72_023385</name>
</gene>
<name>A0A6A5FWP4_CAERE</name>
<dbReference type="KEGG" id="crq:GCK72_023385"/>
<sequence length="118" mass="13519">MTIEIQQLQHLQDTTSIQLSTPEPLLTHYLERIINLYFIDFKLNDHCTKLHFATSPMQCFNSQRTSSDETYQLSTKQSLATNINMQSFSNYIASINPSHACTTILTQTPPTYQICNNS</sequence>
<dbReference type="AlphaFoldDB" id="A0A6A5FWP4"/>
<protein>
    <submittedName>
        <fullName evidence="1">Uncharacterized protein</fullName>
    </submittedName>
</protein>
<accession>A0A6A5FWP4</accession>
<dbReference type="RefSeq" id="XP_053578938.1">
    <property type="nucleotide sequence ID" value="XM_053735372.1"/>
</dbReference>
<evidence type="ECO:0000313" key="2">
    <source>
        <dbReference type="Proteomes" id="UP000483820"/>
    </source>
</evidence>
<dbReference type="CTD" id="78777670"/>
<comment type="caution">
    <text evidence="1">The sequence shown here is derived from an EMBL/GenBank/DDBJ whole genome shotgun (WGS) entry which is preliminary data.</text>
</comment>